<dbReference type="RefSeq" id="WP_066640903.1">
    <property type="nucleotide sequence ID" value="NZ_CP014989.1"/>
</dbReference>
<keyword evidence="2" id="KW-0812">Transmembrane</keyword>
<keyword evidence="5" id="KW-1185">Reference proteome</keyword>
<gene>
    <name evidence="4" type="ORF">SGUI_2503</name>
</gene>
<reference evidence="4 5" key="1">
    <citation type="submission" date="2016-03" db="EMBL/GenBank/DDBJ databases">
        <title>Shallow-sea hydrothermal system.</title>
        <authorList>
            <person name="Tang K."/>
        </authorList>
    </citation>
    <scope>NUCLEOTIDE SEQUENCE [LARGE SCALE GENOMIC DNA]</scope>
    <source>
        <strain evidence="4 5">JLT9</strain>
    </source>
</reference>
<dbReference type="OrthoDB" id="3354538at2"/>
<dbReference type="InterPro" id="IPR005182">
    <property type="entry name" value="YdbS-like_PH"/>
</dbReference>
<keyword evidence="2" id="KW-1133">Transmembrane helix</keyword>
<feature type="transmembrane region" description="Helical" evidence="2">
    <location>
        <begin position="34"/>
        <end position="53"/>
    </location>
</feature>
<organism evidence="4 5">
    <name type="scientific">Serinicoccus hydrothermalis</name>
    <dbReference type="NCBI Taxonomy" id="1758689"/>
    <lineage>
        <taxon>Bacteria</taxon>
        <taxon>Bacillati</taxon>
        <taxon>Actinomycetota</taxon>
        <taxon>Actinomycetes</taxon>
        <taxon>Micrococcales</taxon>
        <taxon>Ornithinimicrobiaceae</taxon>
        <taxon>Serinicoccus</taxon>
    </lineage>
</organism>
<feature type="transmembrane region" description="Helical" evidence="2">
    <location>
        <begin position="59"/>
        <end position="77"/>
    </location>
</feature>
<feature type="compositionally biased region" description="Basic and acidic residues" evidence="1">
    <location>
        <begin position="199"/>
        <end position="226"/>
    </location>
</feature>
<dbReference type="EMBL" id="CP014989">
    <property type="protein sequence ID" value="ANS79899.1"/>
    <property type="molecule type" value="Genomic_DNA"/>
</dbReference>
<name>A0A1B1NEP8_9MICO</name>
<dbReference type="PANTHER" id="PTHR37938">
    <property type="entry name" value="BLL0215 PROTEIN"/>
    <property type="match status" value="1"/>
</dbReference>
<sequence length="245" mass="27967">MPAAPPQVSRRVAKRYLLADEQVVVSTRWHWAKMVRPAAAVVVGLFLTLWVAASVTDPAATGVALCVLAVVIAWAAWQVLEWRCEWFIATDRRLLKTYGLITQRVAMMPLVKVTDMSYDRTILGRMLGYGRFVMESAGQDQALSHIDYIPEPDEKYQAMCETIFGRDNRDPGEDEERRDDHDDRYADPTGPQGRVTRSRGTDSRWEPVDRRDLPRDWDWVDEEARGGRAATRRRVAVDPDPTPLR</sequence>
<proteinExistence type="predicted"/>
<dbReference type="Proteomes" id="UP000092482">
    <property type="component" value="Chromosome"/>
</dbReference>
<evidence type="ECO:0000313" key="4">
    <source>
        <dbReference type="EMBL" id="ANS79899.1"/>
    </source>
</evidence>
<feature type="domain" description="YdbS-like PH" evidence="3">
    <location>
        <begin position="82"/>
        <end position="153"/>
    </location>
</feature>
<feature type="region of interest" description="Disordered" evidence="1">
    <location>
        <begin position="163"/>
        <end position="245"/>
    </location>
</feature>
<dbReference type="Pfam" id="PF03703">
    <property type="entry name" value="bPH_2"/>
    <property type="match status" value="1"/>
</dbReference>
<evidence type="ECO:0000259" key="3">
    <source>
        <dbReference type="Pfam" id="PF03703"/>
    </source>
</evidence>
<evidence type="ECO:0000313" key="5">
    <source>
        <dbReference type="Proteomes" id="UP000092482"/>
    </source>
</evidence>
<dbReference type="STRING" id="1758689.SGUI_2503"/>
<evidence type="ECO:0000256" key="1">
    <source>
        <dbReference type="SAM" id="MobiDB-lite"/>
    </source>
</evidence>
<dbReference type="PATRIC" id="fig|1758689.4.peg.2615"/>
<dbReference type="AlphaFoldDB" id="A0A1B1NEP8"/>
<dbReference type="KEGG" id="serj:SGUI_2503"/>
<evidence type="ECO:0000256" key="2">
    <source>
        <dbReference type="SAM" id="Phobius"/>
    </source>
</evidence>
<protein>
    <recommendedName>
        <fullName evidence="3">YdbS-like PH domain-containing protein</fullName>
    </recommendedName>
</protein>
<keyword evidence="2" id="KW-0472">Membrane</keyword>
<dbReference type="PANTHER" id="PTHR37938:SF1">
    <property type="entry name" value="BLL0215 PROTEIN"/>
    <property type="match status" value="1"/>
</dbReference>
<accession>A0A1B1NEP8</accession>